<dbReference type="Gene3D" id="3.30.70.100">
    <property type="match status" value="1"/>
</dbReference>
<proteinExistence type="predicted"/>
<dbReference type="Pfam" id="PF07978">
    <property type="entry name" value="NIPSNAP"/>
    <property type="match status" value="1"/>
</dbReference>
<evidence type="ECO:0000313" key="2">
    <source>
        <dbReference type="EMBL" id="MYD90780.1"/>
    </source>
</evidence>
<dbReference type="EMBL" id="VXPY01000077">
    <property type="protein sequence ID" value="MYD90780.1"/>
    <property type="molecule type" value="Genomic_DNA"/>
</dbReference>
<name>A0A6B1DSQ3_9CHLR</name>
<accession>A0A6B1DSQ3</accession>
<evidence type="ECO:0000259" key="1">
    <source>
        <dbReference type="Pfam" id="PF07978"/>
    </source>
</evidence>
<organism evidence="2">
    <name type="scientific">Caldilineaceae bacterium SB0662_bin_9</name>
    <dbReference type="NCBI Taxonomy" id="2605258"/>
    <lineage>
        <taxon>Bacteria</taxon>
        <taxon>Bacillati</taxon>
        <taxon>Chloroflexota</taxon>
        <taxon>Caldilineae</taxon>
        <taxon>Caldilineales</taxon>
        <taxon>Caldilineaceae</taxon>
    </lineage>
</organism>
<feature type="domain" description="NIPSNAP" evidence="1">
    <location>
        <begin position="3"/>
        <end position="85"/>
    </location>
</feature>
<reference evidence="2" key="1">
    <citation type="submission" date="2019-09" db="EMBL/GenBank/DDBJ databases">
        <title>Characterisation of the sponge microbiome using genome-centric metagenomics.</title>
        <authorList>
            <person name="Engelberts J.P."/>
            <person name="Robbins S.J."/>
            <person name="De Goeij J.M."/>
            <person name="Aranda M."/>
            <person name="Bell S.C."/>
            <person name="Webster N.S."/>
        </authorList>
    </citation>
    <scope>NUCLEOTIDE SEQUENCE</scope>
    <source>
        <strain evidence="2">SB0662_bin_9</strain>
    </source>
</reference>
<protein>
    <submittedName>
        <fullName evidence="2">NIPSNAP family containing protein</fullName>
    </submittedName>
</protein>
<sequence>MFFELRTYRTKPGMLDQWAKVMDERIIPFQISKGMVVVGSFIGEDEEDLYVWIRRFESDEQRDQLYRAVYEDSVWKNELKPLADEMLDRKKGIDVKKILATPKSVVQ</sequence>
<gene>
    <name evidence="2" type="ORF">F4Y08_10670</name>
</gene>
<dbReference type="InterPro" id="IPR012577">
    <property type="entry name" value="NIPSNAP"/>
</dbReference>
<comment type="caution">
    <text evidence="2">The sequence shown here is derived from an EMBL/GenBank/DDBJ whole genome shotgun (WGS) entry which is preliminary data.</text>
</comment>
<dbReference type="AlphaFoldDB" id="A0A6B1DSQ3"/>
<dbReference type="SUPFAM" id="SSF54909">
    <property type="entry name" value="Dimeric alpha+beta barrel"/>
    <property type="match status" value="1"/>
</dbReference>
<dbReference type="InterPro" id="IPR011008">
    <property type="entry name" value="Dimeric_a/b-barrel"/>
</dbReference>